<keyword evidence="1" id="KW-0238">DNA-binding</keyword>
<dbReference type="GO" id="GO:0003677">
    <property type="term" value="F:DNA binding"/>
    <property type="evidence" value="ECO:0007669"/>
    <property type="project" value="UniProtKB-KW"/>
</dbReference>
<proteinExistence type="predicted"/>
<dbReference type="AlphaFoldDB" id="A0A385EN01"/>
<evidence type="ECO:0000313" key="1">
    <source>
        <dbReference type="EMBL" id="AXQ86743.1"/>
    </source>
</evidence>
<geneLocation type="plasmid" evidence="1">
    <name>pECSIC9</name>
</geneLocation>
<dbReference type="EMBL" id="MG886286">
    <property type="protein sequence ID" value="AXQ86743.1"/>
    <property type="molecule type" value="Genomic_DNA"/>
</dbReference>
<reference evidence="1" key="1">
    <citation type="submission" date="2018-01" db="EMBL/GenBank/DDBJ databases">
        <title>Escherichia coli ST648-D co-producing KPC-2, CTX-M- 15 and QnrS1 isgoing to companion animals.</title>
        <authorList>
            <person name="Sellera F."/>
            <person name="Fernandes M."/>
            <person name="Ruiz R."/>
            <person name="Falleiros A."/>
            <person name="Rodrigues F."/>
            <person name="Cerdeira L."/>
            <person name="Lincopan N."/>
        </authorList>
    </citation>
    <scope>NUCLEOTIDE SEQUENCE</scope>
    <source>
        <strain evidence="1">ECSIC9</strain>
        <plasmid evidence="1">pECSIC9</plasmid>
    </source>
</reference>
<name>A0A385EN01_ECOLX</name>
<organism evidence="1">
    <name type="scientific">Escherichia coli</name>
    <dbReference type="NCBI Taxonomy" id="562"/>
    <lineage>
        <taxon>Bacteria</taxon>
        <taxon>Pseudomonadati</taxon>
        <taxon>Pseudomonadota</taxon>
        <taxon>Gammaproteobacteria</taxon>
        <taxon>Enterobacterales</taxon>
        <taxon>Enterobacteriaceae</taxon>
        <taxon>Escherichia</taxon>
    </lineage>
</organism>
<keyword evidence="1" id="KW-0614">Plasmid</keyword>
<accession>A0A385EN01</accession>
<protein>
    <submittedName>
        <fullName evidence="1">KorB DNA-binding protein</fullName>
    </submittedName>
</protein>
<gene>
    <name evidence="1" type="ORF">pECSIC9_00055</name>
</gene>
<sequence length="185" mass="20552">MMMLASNLIAWTRNFLKMGGMENAFFFLLPFCFSAKSITSPIFILSGYIFRSSSDKPLSSSSLSHVGRRPVPDQVFSAFLGSRYFTCLCSLGLATPCIFMASRLMPASNFAVSQAGRFPIPVHVLKGLSGSRYMGSPLGRFSDFRGTSITFLPSEVFFSFLLDTISLALIINISRRNYNYAVKRK</sequence>